<dbReference type="OrthoDB" id="8478585at2"/>
<dbReference type="GO" id="GO:0042128">
    <property type="term" value="P:nitrate assimilation"/>
    <property type="evidence" value="ECO:0007669"/>
    <property type="project" value="UniProtKB-KW"/>
</dbReference>
<dbReference type="Gene3D" id="1.10.3480.10">
    <property type="entry name" value="TorD-like"/>
    <property type="match status" value="1"/>
</dbReference>
<reference evidence="2 3" key="2">
    <citation type="journal article" date="2016" name="ISME J.">
        <title>Heterogeneous composition of key metabolic gene clusters in a vent mussel symbiont population.</title>
        <authorList>
            <person name="Ikuta T."/>
            <person name="Takaki Y."/>
            <person name="Nagai Y."/>
            <person name="Shimamura S."/>
            <person name="Tsuda M."/>
            <person name="Kawagucci S."/>
            <person name="Aoki Y."/>
            <person name="Inoue K."/>
            <person name="Teruya M."/>
            <person name="Satou K."/>
            <person name="Teruya K."/>
            <person name="Shimoji M."/>
            <person name="Tamotsu H."/>
            <person name="Hirano T."/>
            <person name="Maruyama T."/>
            <person name="Yoshida T."/>
        </authorList>
    </citation>
    <scope>NUCLEOTIDE SEQUENCE [LARGE SCALE GENOMIC DNA]</scope>
    <source>
        <strain evidence="2 3">Myojin Knoll</strain>
    </source>
</reference>
<evidence type="ECO:0000256" key="1">
    <source>
        <dbReference type="ARBA" id="ARBA00023063"/>
    </source>
</evidence>
<name>A0A0P0UPY3_9GAMM</name>
<dbReference type="PANTHER" id="PTHR43680:SF2">
    <property type="entry name" value="NITRATE REDUCTASE MOLYBDENUM COFACTOR ASSEMBLY CHAPERONE NARJ"/>
    <property type="match status" value="1"/>
</dbReference>
<keyword evidence="1" id="KW-0534">Nitrate assimilation</keyword>
<dbReference type="Pfam" id="PF02613">
    <property type="entry name" value="Nitrate_red_del"/>
    <property type="match status" value="1"/>
</dbReference>
<accession>A0A0P0UPY3</accession>
<dbReference type="STRING" id="1303921.BSEPE_0082"/>
<dbReference type="GO" id="GO:0016530">
    <property type="term" value="F:metallochaperone activity"/>
    <property type="evidence" value="ECO:0007669"/>
    <property type="project" value="TreeGrafter"/>
</dbReference>
<dbReference type="InterPro" id="IPR020945">
    <property type="entry name" value="DMSO/NO3_reduct_chaperone"/>
</dbReference>
<organism evidence="2 3">
    <name type="scientific">endosymbiont of Bathymodiolus septemdierum str. Myojin knoll</name>
    <dbReference type="NCBI Taxonomy" id="1303921"/>
    <lineage>
        <taxon>Bacteria</taxon>
        <taxon>Pseudomonadati</taxon>
        <taxon>Pseudomonadota</taxon>
        <taxon>Gammaproteobacteria</taxon>
        <taxon>sulfur-oxidizing symbionts</taxon>
    </lineage>
</organism>
<protein>
    <submittedName>
        <fullName evidence="2">Nitrate reductase 1, delta subunit</fullName>
    </submittedName>
</protein>
<dbReference type="PANTHER" id="PTHR43680">
    <property type="entry name" value="NITRATE REDUCTASE MOLYBDENUM COFACTOR ASSEMBLY CHAPERONE"/>
    <property type="match status" value="1"/>
</dbReference>
<dbReference type="Proteomes" id="UP000067399">
    <property type="component" value="Chromosome"/>
</dbReference>
<dbReference type="RefSeq" id="WP_066042441.1">
    <property type="nucleotide sequence ID" value="NZ_AP013042.1"/>
</dbReference>
<dbReference type="InterPro" id="IPR003765">
    <property type="entry name" value="NO3_reductase_chaperone_NarJ"/>
</dbReference>
<reference evidence="2 3" key="1">
    <citation type="journal article" date="2000" name="Mar. Ecol. Prog. Ser.">
        <title>Phylogenetic characterization of endosymbionts in three hydrothermal vent mussels: influence on host distributions.</title>
        <authorList>
            <person name="Fujiwara Y."/>
            <person name="Takai K."/>
            <person name="Uematsu K."/>
            <person name="Tsuchida S."/>
            <person name="Hunt J.C."/>
            <person name="Hashimoto J."/>
        </authorList>
    </citation>
    <scope>NUCLEOTIDE SEQUENCE [LARGE SCALE GENOMIC DNA]</scope>
    <source>
        <strain evidence="2 3">Myojin Knoll</strain>
    </source>
</reference>
<dbReference type="InterPro" id="IPR036411">
    <property type="entry name" value="TorD-like_sf"/>
</dbReference>
<dbReference type="NCBIfam" id="TIGR00684">
    <property type="entry name" value="narJ"/>
    <property type="match status" value="1"/>
</dbReference>
<dbReference type="GO" id="GO:0051082">
    <property type="term" value="F:unfolded protein binding"/>
    <property type="evidence" value="ECO:0007669"/>
    <property type="project" value="InterPro"/>
</dbReference>
<dbReference type="AlphaFoldDB" id="A0A0P0UPY3"/>
<gene>
    <name evidence="2" type="primary">narJ</name>
    <name evidence="2" type="ORF">BSEPE_0082</name>
</gene>
<dbReference type="KEGG" id="ebh:BSEPE_0082"/>
<evidence type="ECO:0000313" key="2">
    <source>
        <dbReference type="EMBL" id="BAS67106.1"/>
    </source>
</evidence>
<dbReference type="GO" id="GO:0051131">
    <property type="term" value="P:chaperone-mediated protein complex assembly"/>
    <property type="evidence" value="ECO:0007669"/>
    <property type="project" value="InterPro"/>
</dbReference>
<keyword evidence="3" id="KW-1185">Reference proteome</keyword>
<evidence type="ECO:0000313" key="3">
    <source>
        <dbReference type="Proteomes" id="UP000067399"/>
    </source>
</evidence>
<dbReference type="EMBL" id="AP013042">
    <property type="protein sequence ID" value="BAS67106.1"/>
    <property type="molecule type" value="Genomic_DNA"/>
</dbReference>
<proteinExistence type="predicted"/>
<dbReference type="SUPFAM" id="SSF89155">
    <property type="entry name" value="TorD-like"/>
    <property type="match status" value="1"/>
</dbReference>
<sequence>MQTLKVLAVLLSYPDINVYKNVDELAEVLKQESLLSKKTLKELLSFIEDYKNKDFLELQERFVSTFDRSRAHCLNLFEHIHGESRDRGPAMVDLAQMYAKKNLFVDKKELPDYLPVFLEYLSLCDEKEAIESLGDTIDIIALIGGQLKKNESPYHIIFSALEELSNAKVNKFKVAEAIQNSPKEPETLEELDELWQEQEAFGGESSECSTCETSATLTH</sequence>